<evidence type="ECO:0000256" key="1">
    <source>
        <dbReference type="SAM" id="Phobius"/>
    </source>
</evidence>
<dbReference type="Proteomes" id="UP000075243">
    <property type="component" value="Chromosome 4"/>
</dbReference>
<reference evidence="2 3" key="1">
    <citation type="journal article" date="2012" name="Nat. Biotechnol.">
        <title>Draft genome sequence of pigeonpea (Cajanus cajan), an orphan legume crop of resource-poor farmers.</title>
        <authorList>
            <person name="Varshney R.K."/>
            <person name="Chen W."/>
            <person name="Li Y."/>
            <person name="Bharti A.K."/>
            <person name="Saxena R.K."/>
            <person name="Schlueter J.A."/>
            <person name="Donoghue M.T."/>
            <person name="Azam S."/>
            <person name="Fan G."/>
            <person name="Whaley A.M."/>
            <person name="Farmer A.D."/>
            <person name="Sheridan J."/>
            <person name="Iwata A."/>
            <person name="Tuteja R."/>
            <person name="Penmetsa R.V."/>
            <person name="Wu W."/>
            <person name="Upadhyaya H.D."/>
            <person name="Yang S.P."/>
            <person name="Shah T."/>
            <person name="Saxena K.B."/>
            <person name="Michael T."/>
            <person name="McCombie W.R."/>
            <person name="Yang B."/>
            <person name="Zhang G."/>
            <person name="Yang H."/>
            <person name="Wang J."/>
            <person name="Spillane C."/>
            <person name="Cook D.R."/>
            <person name="May G.D."/>
            <person name="Xu X."/>
            <person name="Jackson S.A."/>
        </authorList>
    </citation>
    <scope>NUCLEOTIDE SEQUENCE [LARGE SCALE GENOMIC DNA]</scope>
    <source>
        <strain evidence="3">cv. Asha</strain>
    </source>
</reference>
<gene>
    <name evidence="2" type="ORF">KK1_022592</name>
</gene>
<evidence type="ECO:0008006" key="4">
    <source>
        <dbReference type="Google" id="ProtNLM"/>
    </source>
</evidence>
<dbReference type="Gramene" id="C.cajan_21940.t">
    <property type="protein sequence ID" value="C.cajan_21940.t.cds1"/>
    <property type="gene ID" value="C.cajan_21940"/>
</dbReference>
<keyword evidence="1" id="KW-1133">Transmembrane helix</keyword>
<name>A0A151TPF7_CAJCA</name>
<proteinExistence type="predicted"/>
<protein>
    <recommendedName>
        <fullName evidence="4">DDE Tnp4 domain-containing protein</fullName>
    </recommendedName>
</protein>
<feature type="transmembrane region" description="Helical" evidence="1">
    <location>
        <begin position="34"/>
        <end position="55"/>
    </location>
</feature>
<feature type="non-terminal residue" evidence="2">
    <location>
        <position position="1"/>
    </location>
</feature>
<dbReference type="AlphaFoldDB" id="A0A151TPF7"/>
<keyword evidence="1" id="KW-0812">Transmembrane</keyword>
<keyword evidence="3" id="KW-1185">Reference proteome</keyword>
<sequence>YHLQDFASYGNNNLQNENEVFNLCHSLRNVIKRIFGILKSYFTIFKLVSISLFLFKIRAEFLLTCITLHNFLRHNECHFGEFSIE</sequence>
<dbReference type="EMBL" id="CM003606">
    <property type="protein sequence ID" value="KYP68942.1"/>
    <property type="molecule type" value="Genomic_DNA"/>
</dbReference>
<evidence type="ECO:0000313" key="2">
    <source>
        <dbReference type="EMBL" id="KYP68942.1"/>
    </source>
</evidence>
<evidence type="ECO:0000313" key="3">
    <source>
        <dbReference type="Proteomes" id="UP000075243"/>
    </source>
</evidence>
<keyword evidence="1" id="KW-0472">Membrane</keyword>
<accession>A0A151TPF7</accession>
<organism evidence="2 3">
    <name type="scientific">Cajanus cajan</name>
    <name type="common">Pigeon pea</name>
    <name type="synonym">Cajanus indicus</name>
    <dbReference type="NCBI Taxonomy" id="3821"/>
    <lineage>
        <taxon>Eukaryota</taxon>
        <taxon>Viridiplantae</taxon>
        <taxon>Streptophyta</taxon>
        <taxon>Embryophyta</taxon>
        <taxon>Tracheophyta</taxon>
        <taxon>Spermatophyta</taxon>
        <taxon>Magnoliopsida</taxon>
        <taxon>eudicotyledons</taxon>
        <taxon>Gunneridae</taxon>
        <taxon>Pentapetalae</taxon>
        <taxon>rosids</taxon>
        <taxon>fabids</taxon>
        <taxon>Fabales</taxon>
        <taxon>Fabaceae</taxon>
        <taxon>Papilionoideae</taxon>
        <taxon>50 kb inversion clade</taxon>
        <taxon>NPAAA clade</taxon>
        <taxon>indigoferoid/millettioid clade</taxon>
        <taxon>Phaseoleae</taxon>
        <taxon>Cajanus</taxon>
    </lineage>
</organism>